<dbReference type="OrthoDB" id="3596450at2759"/>
<evidence type="ECO:0000259" key="1">
    <source>
        <dbReference type="Pfam" id="PF20150"/>
    </source>
</evidence>
<dbReference type="InterPro" id="IPR045518">
    <property type="entry name" value="2EXR"/>
</dbReference>
<reference evidence="2 3" key="1">
    <citation type="submission" date="2018-06" db="EMBL/GenBank/DDBJ databases">
        <title>Complete Genomes of Monosporascus.</title>
        <authorList>
            <person name="Robinson A.J."/>
            <person name="Natvig D.O."/>
        </authorList>
    </citation>
    <scope>NUCLEOTIDE SEQUENCE [LARGE SCALE GENOMIC DNA]</scope>
    <source>
        <strain evidence="2 3">CBS 110550</strain>
    </source>
</reference>
<proteinExistence type="predicted"/>
<keyword evidence="3" id="KW-1185">Reference proteome</keyword>
<feature type="domain" description="2EXR" evidence="1">
    <location>
        <begin position="7"/>
        <end position="84"/>
    </location>
</feature>
<dbReference type="Proteomes" id="UP000293360">
    <property type="component" value="Unassembled WGS sequence"/>
</dbReference>
<dbReference type="AlphaFoldDB" id="A0A4Q4TKC2"/>
<protein>
    <recommendedName>
        <fullName evidence="1">2EXR domain-containing protein</fullName>
    </recommendedName>
</protein>
<evidence type="ECO:0000313" key="3">
    <source>
        <dbReference type="Proteomes" id="UP000293360"/>
    </source>
</evidence>
<gene>
    <name evidence="2" type="ORF">DL764_002450</name>
</gene>
<name>A0A4Q4TKC2_9PEZI</name>
<organism evidence="2 3">
    <name type="scientific">Monosporascus ibericus</name>
    <dbReference type="NCBI Taxonomy" id="155417"/>
    <lineage>
        <taxon>Eukaryota</taxon>
        <taxon>Fungi</taxon>
        <taxon>Dikarya</taxon>
        <taxon>Ascomycota</taxon>
        <taxon>Pezizomycotina</taxon>
        <taxon>Sordariomycetes</taxon>
        <taxon>Xylariomycetidae</taxon>
        <taxon>Xylariales</taxon>
        <taxon>Xylariales incertae sedis</taxon>
        <taxon>Monosporascus</taxon>
    </lineage>
</organism>
<evidence type="ECO:0000313" key="2">
    <source>
        <dbReference type="EMBL" id="RYP07521.1"/>
    </source>
</evidence>
<comment type="caution">
    <text evidence="2">The sequence shown here is derived from an EMBL/GenBank/DDBJ whole genome shotgun (WGS) entry which is preliminary data.</text>
</comment>
<dbReference type="Pfam" id="PF20150">
    <property type="entry name" value="2EXR"/>
    <property type="match status" value="1"/>
</dbReference>
<accession>A0A4Q4TKC2</accession>
<sequence>MESFSNFKPFAVFPPGVRDAIWEAYYQSKRVHIVHPDPNRPPRHKKYPNFLKTTSVDLATNIIVIGKEPTLLINHEATNAARRLGLSDPDCSLERINFSCVLADPRLMGSPSSRELHYSKTQRWAWRKATVPARISWATALLCVAPMTNFQDSDQMLFYSLTRLQPYPKLKKLAILAPSVTNPNESISLLLNFNRGQFYRKVLTSLASLEEILKDWREFGLRKTPVLDSWTLTDNW</sequence>
<dbReference type="EMBL" id="QJNU01000094">
    <property type="protein sequence ID" value="RYP07521.1"/>
    <property type="molecule type" value="Genomic_DNA"/>
</dbReference>